<reference evidence="5" key="2">
    <citation type="submission" date="2020-09" db="EMBL/GenBank/DDBJ databases">
        <authorList>
            <person name="Sun Q."/>
            <person name="Ohkuma M."/>
        </authorList>
    </citation>
    <scope>NUCLEOTIDE SEQUENCE</scope>
    <source>
        <strain evidence="5">JCM 4988</strain>
    </source>
</reference>
<organism evidence="5 6">
    <name type="scientific">Streptomyces inusitatus</name>
    <dbReference type="NCBI Taxonomy" id="68221"/>
    <lineage>
        <taxon>Bacteria</taxon>
        <taxon>Bacillati</taxon>
        <taxon>Actinomycetota</taxon>
        <taxon>Actinomycetes</taxon>
        <taxon>Kitasatosporales</taxon>
        <taxon>Streptomycetaceae</taxon>
        <taxon>Streptomyces</taxon>
    </lineage>
</organism>
<feature type="active site" description="Proton acceptor" evidence="3">
    <location>
        <position position="60"/>
    </location>
</feature>
<keyword evidence="6" id="KW-1185">Reference proteome</keyword>
<evidence type="ECO:0000313" key="6">
    <source>
        <dbReference type="Proteomes" id="UP000630936"/>
    </source>
</evidence>
<feature type="active site" description="Proton donor" evidence="3">
    <location>
        <position position="130"/>
    </location>
</feature>
<dbReference type="InterPro" id="IPR014710">
    <property type="entry name" value="RmlC-like_jellyroll"/>
</dbReference>
<proteinExistence type="inferred from homology"/>
<dbReference type="PANTHER" id="PTHR21047:SF2">
    <property type="entry name" value="THYMIDINE DIPHOSPHO-4-KETO-RHAMNOSE 3,5-EPIMERASE"/>
    <property type="match status" value="1"/>
</dbReference>
<gene>
    <name evidence="5" type="primary">rmlC</name>
    <name evidence="5" type="ORF">GCM10010387_66920</name>
</gene>
<name>A0A918V3B5_9ACTN</name>
<dbReference type="Gene3D" id="2.60.120.10">
    <property type="entry name" value="Jelly Rolls"/>
    <property type="match status" value="1"/>
</dbReference>
<dbReference type="RefSeq" id="WP_190127080.1">
    <property type="nucleotide sequence ID" value="NZ_BMWG01000043.1"/>
</dbReference>
<dbReference type="GO" id="GO:0019305">
    <property type="term" value="P:dTDP-rhamnose biosynthetic process"/>
    <property type="evidence" value="ECO:0007669"/>
    <property type="project" value="TreeGrafter"/>
</dbReference>
<keyword evidence="2" id="KW-0413">Isomerase</keyword>
<dbReference type="PANTHER" id="PTHR21047">
    <property type="entry name" value="DTDP-6-DEOXY-D-GLUCOSE-3,5 EPIMERASE"/>
    <property type="match status" value="1"/>
</dbReference>
<reference evidence="5" key="1">
    <citation type="journal article" date="2014" name="Int. J. Syst. Evol. Microbiol.">
        <title>Complete genome sequence of Corynebacterium casei LMG S-19264T (=DSM 44701T), isolated from a smear-ripened cheese.</title>
        <authorList>
            <consortium name="US DOE Joint Genome Institute (JGI-PGF)"/>
            <person name="Walter F."/>
            <person name="Albersmeier A."/>
            <person name="Kalinowski J."/>
            <person name="Ruckert C."/>
        </authorList>
    </citation>
    <scope>NUCLEOTIDE SEQUENCE</scope>
    <source>
        <strain evidence="5">JCM 4988</strain>
    </source>
</reference>
<evidence type="ECO:0000256" key="4">
    <source>
        <dbReference type="PIRSR" id="PIRSR600888-3"/>
    </source>
</evidence>
<sequence length="204" mass="22409">MKSLSIEGAWLYEPILHTDDRGSFLEVFQRDAFQLATGRRLELAQVNCSVSRLGVIRGVHFADLPPGQAKYVTCLQGAVRDVIVDLRPGSPTYRTWEAVELDDVSRRAVFLSEGLGHAFQAVTDEATVMYLTTASYRPAHEHGIDPLDPELAIAWLPDAEPVLSGKDTSAPSLAEAEAMGLLPAYEDCLRHLSSLANPFSEETR</sequence>
<comment type="similarity">
    <text evidence="1">Belongs to the dTDP-4-dehydrorhamnose 3,5-epimerase family.</text>
</comment>
<dbReference type="GO" id="GO:0008830">
    <property type="term" value="F:dTDP-4-dehydrorhamnose 3,5-epimerase activity"/>
    <property type="evidence" value="ECO:0007669"/>
    <property type="project" value="InterPro"/>
</dbReference>
<dbReference type="EMBL" id="BMWG01000043">
    <property type="protein sequence ID" value="GGZ64313.1"/>
    <property type="molecule type" value="Genomic_DNA"/>
</dbReference>
<dbReference type="InterPro" id="IPR000888">
    <property type="entry name" value="RmlC-like"/>
</dbReference>
<dbReference type="SUPFAM" id="SSF51182">
    <property type="entry name" value="RmlC-like cupins"/>
    <property type="match status" value="1"/>
</dbReference>
<dbReference type="Pfam" id="PF00908">
    <property type="entry name" value="dTDP_sugar_isom"/>
    <property type="match status" value="1"/>
</dbReference>
<evidence type="ECO:0000313" key="5">
    <source>
        <dbReference type="EMBL" id="GGZ64313.1"/>
    </source>
</evidence>
<dbReference type="Proteomes" id="UP000630936">
    <property type="component" value="Unassembled WGS sequence"/>
</dbReference>
<dbReference type="AlphaFoldDB" id="A0A918V3B5"/>
<feature type="site" description="Participates in a stacking interaction with the thymidine ring of dTDP-4-oxo-6-deoxyglucose" evidence="4">
    <location>
        <position position="136"/>
    </location>
</feature>
<dbReference type="InterPro" id="IPR011051">
    <property type="entry name" value="RmlC_Cupin_sf"/>
</dbReference>
<accession>A0A918V3B5</accession>
<dbReference type="GO" id="GO:0000271">
    <property type="term" value="P:polysaccharide biosynthetic process"/>
    <property type="evidence" value="ECO:0007669"/>
    <property type="project" value="TreeGrafter"/>
</dbReference>
<evidence type="ECO:0000256" key="1">
    <source>
        <dbReference type="ARBA" id="ARBA00010154"/>
    </source>
</evidence>
<protein>
    <submittedName>
        <fullName evidence="5">dTDP-4-dehydrorhamnose 3,5-epimerase</fullName>
    </submittedName>
</protein>
<evidence type="ECO:0000256" key="2">
    <source>
        <dbReference type="ARBA" id="ARBA00023235"/>
    </source>
</evidence>
<dbReference type="CDD" id="cd00438">
    <property type="entry name" value="cupin_RmlC"/>
    <property type="match status" value="1"/>
</dbReference>
<comment type="caution">
    <text evidence="5">The sequence shown here is derived from an EMBL/GenBank/DDBJ whole genome shotgun (WGS) entry which is preliminary data.</text>
</comment>
<evidence type="ECO:0000256" key="3">
    <source>
        <dbReference type="PIRSR" id="PIRSR600888-1"/>
    </source>
</evidence>
<dbReference type="GO" id="GO:0005829">
    <property type="term" value="C:cytosol"/>
    <property type="evidence" value="ECO:0007669"/>
    <property type="project" value="TreeGrafter"/>
</dbReference>